<dbReference type="InterPro" id="IPR041682">
    <property type="entry name" value="AAA_14"/>
</dbReference>
<protein>
    <submittedName>
        <fullName evidence="2">AAA family ATPase</fullName>
    </submittedName>
</protein>
<reference evidence="2 3" key="1">
    <citation type="submission" date="2020-10" db="EMBL/GenBank/DDBJ databases">
        <title>Olsenella immobilis sp.nov., isolated from the mud in a fermentation cellar used for the production of Chinese strong-flavoured liquor.</title>
        <authorList>
            <person name="Lu L."/>
        </authorList>
    </citation>
    <scope>NUCLEOTIDE SEQUENCE [LARGE SCALE GENOMIC DNA]</scope>
    <source>
        <strain evidence="2 3">LZLJ-2</strain>
    </source>
</reference>
<dbReference type="Pfam" id="PF13173">
    <property type="entry name" value="AAA_14"/>
    <property type="match status" value="1"/>
</dbReference>
<dbReference type="KEGG" id="tio:INP52_09125"/>
<name>A0A7S7RUE4_9ACTN</name>
<dbReference type="AlphaFoldDB" id="A0A7S7RUE4"/>
<keyword evidence="3" id="KW-1185">Reference proteome</keyword>
<gene>
    <name evidence="2" type="ORF">INP52_09125</name>
</gene>
<sequence length="262" mass="28682">MREYIPRVVDSGLEEDLSLFGTLVLRGPKWCGKITIGRRYAKSEISMTDPAGDFAGRLMATADPATAMEGPTPRLIDEWQEVPKLWDAARFECDRRGDPGQFILTGSSTPHDAAQPMHSGVGRFSVLRMDTMTLFESGRSTGEIPLSRLLSGDTFTRAQGSMSGLPSVAEAVCRGGWPRSVGLSTKAAMRIAAEYVQTVADSDISRLDGVRRSPDKVNALLASLARNESTLAGRETARRKMCRSCLWGSRLRNRRRNSGRTA</sequence>
<organism evidence="2 3">
    <name type="scientific">Thermophilibacter immobilis</name>
    <dbReference type="NCBI Taxonomy" id="2779519"/>
    <lineage>
        <taxon>Bacteria</taxon>
        <taxon>Bacillati</taxon>
        <taxon>Actinomycetota</taxon>
        <taxon>Coriobacteriia</taxon>
        <taxon>Coriobacteriales</taxon>
        <taxon>Atopobiaceae</taxon>
        <taxon>Thermophilibacter</taxon>
    </lineage>
</organism>
<dbReference type="Proteomes" id="UP000593735">
    <property type="component" value="Chromosome"/>
</dbReference>
<evidence type="ECO:0000313" key="3">
    <source>
        <dbReference type="Proteomes" id="UP000593735"/>
    </source>
</evidence>
<dbReference type="PANTHER" id="PTHR43566">
    <property type="entry name" value="CONSERVED PROTEIN"/>
    <property type="match status" value="1"/>
</dbReference>
<dbReference type="PANTHER" id="PTHR43566:SF2">
    <property type="entry name" value="DUF4143 DOMAIN-CONTAINING PROTEIN"/>
    <property type="match status" value="1"/>
</dbReference>
<dbReference type="RefSeq" id="WP_194371095.1">
    <property type="nucleotide sequence ID" value="NZ_CP063767.1"/>
</dbReference>
<evidence type="ECO:0000313" key="2">
    <source>
        <dbReference type="EMBL" id="QOY60540.1"/>
    </source>
</evidence>
<feature type="domain" description="AAA" evidence="1">
    <location>
        <begin position="22"/>
        <end position="136"/>
    </location>
</feature>
<proteinExistence type="predicted"/>
<dbReference type="EMBL" id="CP063767">
    <property type="protein sequence ID" value="QOY60540.1"/>
    <property type="molecule type" value="Genomic_DNA"/>
</dbReference>
<accession>A0A7S7RUE4</accession>
<evidence type="ECO:0000259" key="1">
    <source>
        <dbReference type="Pfam" id="PF13173"/>
    </source>
</evidence>